<feature type="coiled-coil region" evidence="1">
    <location>
        <begin position="34"/>
        <end position="61"/>
    </location>
</feature>
<name>A0A345HWS4_9ACTN</name>
<keyword evidence="4" id="KW-1185">Reference proteome</keyword>
<protein>
    <submittedName>
        <fullName evidence="3">Uncharacterized protein</fullName>
    </submittedName>
</protein>
<dbReference type="Proteomes" id="UP000253868">
    <property type="component" value="Chromosome"/>
</dbReference>
<evidence type="ECO:0000313" key="4">
    <source>
        <dbReference type="Proteomes" id="UP000253868"/>
    </source>
</evidence>
<evidence type="ECO:0000256" key="1">
    <source>
        <dbReference type="SAM" id="Coils"/>
    </source>
</evidence>
<organism evidence="3 4">
    <name type="scientific">Streptomyces paludis</name>
    <dbReference type="NCBI Taxonomy" id="2282738"/>
    <lineage>
        <taxon>Bacteria</taxon>
        <taxon>Bacillati</taxon>
        <taxon>Actinomycetota</taxon>
        <taxon>Actinomycetes</taxon>
        <taxon>Kitasatosporales</taxon>
        <taxon>Streptomycetaceae</taxon>
        <taxon>Streptomyces</taxon>
    </lineage>
</organism>
<sequence>MSEYSFGYDPSDDPSDLGEAGQQPQGPKWFREGLDKLSGQVQELKAENDRLKSAQVKTQVEDALKAKGYAPAAAGLYTGTPDKLDDWLTANGGALAKLPPVPGEGGGAGEQAPQGPPATTVPADGQEAMQRMAEQGTQGVAPPQGTDAEIAAALKAAQTPEQFAEIMRSHGSQYNWS</sequence>
<evidence type="ECO:0000313" key="3">
    <source>
        <dbReference type="EMBL" id="AXG81148.1"/>
    </source>
</evidence>
<dbReference type="KEGG" id="spad:DVK44_29550"/>
<dbReference type="EMBL" id="CP031194">
    <property type="protein sequence ID" value="AXG81148.1"/>
    <property type="molecule type" value="Genomic_DNA"/>
</dbReference>
<feature type="region of interest" description="Disordered" evidence="2">
    <location>
        <begin position="1"/>
        <end position="31"/>
    </location>
</feature>
<keyword evidence="1" id="KW-0175">Coiled coil</keyword>
<dbReference type="OrthoDB" id="4227034at2"/>
<feature type="region of interest" description="Disordered" evidence="2">
    <location>
        <begin position="95"/>
        <end position="125"/>
    </location>
</feature>
<reference evidence="4" key="1">
    <citation type="submission" date="2018-07" db="EMBL/GenBank/DDBJ databases">
        <authorList>
            <person name="Zhao J."/>
        </authorList>
    </citation>
    <scope>NUCLEOTIDE SEQUENCE [LARGE SCALE GENOMIC DNA]</scope>
    <source>
        <strain evidence="4">GSSD-12</strain>
    </source>
</reference>
<dbReference type="AlphaFoldDB" id="A0A345HWS4"/>
<evidence type="ECO:0000256" key="2">
    <source>
        <dbReference type="SAM" id="MobiDB-lite"/>
    </source>
</evidence>
<proteinExistence type="predicted"/>
<dbReference type="RefSeq" id="WP_114663689.1">
    <property type="nucleotide sequence ID" value="NZ_CP031194.1"/>
</dbReference>
<gene>
    <name evidence="3" type="ORF">DVK44_29550</name>
</gene>
<accession>A0A345HWS4</accession>